<sequence length="80" mass="9160">MLQFESFKLCPDGASYPECKAFCLAQIGVIGHPLQKCTDLDFKAKPRLLLLLESSLNYIIVIESFYSYIFNVNYTEICKL</sequence>
<dbReference type="KEGG" id="spc:Sputcn32_3909"/>
<dbReference type="AlphaFoldDB" id="A4YCD2"/>
<protein>
    <submittedName>
        <fullName evidence="1">Uncharacterized protein</fullName>
    </submittedName>
</protein>
<proteinExistence type="predicted"/>
<dbReference type="HOGENOM" id="CLU_2587784_0_0_6"/>
<organism evidence="1">
    <name type="scientific">Shewanella putrefaciens (strain CN-32 / ATCC BAA-453)</name>
    <dbReference type="NCBI Taxonomy" id="319224"/>
    <lineage>
        <taxon>Bacteria</taxon>
        <taxon>Pseudomonadati</taxon>
        <taxon>Pseudomonadota</taxon>
        <taxon>Gammaproteobacteria</taxon>
        <taxon>Alteromonadales</taxon>
        <taxon>Shewanellaceae</taxon>
        <taxon>Shewanella</taxon>
    </lineage>
</organism>
<accession>A4YCD2</accession>
<evidence type="ECO:0000313" key="1">
    <source>
        <dbReference type="EMBL" id="ABP77615.1"/>
    </source>
</evidence>
<dbReference type="EMBL" id="CP000681">
    <property type="protein sequence ID" value="ABP77615.1"/>
    <property type="molecule type" value="Genomic_DNA"/>
</dbReference>
<dbReference type="eggNOG" id="ENOG5031I6I">
    <property type="taxonomic scope" value="Bacteria"/>
</dbReference>
<reference evidence="1" key="1">
    <citation type="submission" date="2007-04" db="EMBL/GenBank/DDBJ databases">
        <title>Complete sequence of Shewanella putrefaciens CN-32.</title>
        <authorList>
            <consortium name="US DOE Joint Genome Institute"/>
            <person name="Copeland A."/>
            <person name="Lucas S."/>
            <person name="Lapidus A."/>
            <person name="Barry K."/>
            <person name="Detter J.C."/>
            <person name="Glavina del Rio T."/>
            <person name="Hammon N."/>
            <person name="Israni S."/>
            <person name="Dalin E."/>
            <person name="Tice H."/>
            <person name="Pitluck S."/>
            <person name="Chain P."/>
            <person name="Malfatti S."/>
            <person name="Shin M."/>
            <person name="Vergez L."/>
            <person name="Schmutz J."/>
            <person name="Larimer F."/>
            <person name="Land M."/>
            <person name="Hauser L."/>
            <person name="Kyrpides N."/>
            <person name="Mikhailova N."/>
            <person name="Romine M.F."/>
            <person name="Fredrickson J."/>
            <person name="Tiedje J."/>
            <person name="Richardson P."/>
        </authorList>
    </citation>
    <scope>NUCLEOTIDE SEQUENCE [LARGE SCALE GENOMIC DNA]</scope>
    <source>
        <strain evidence="1">CN-32</strain>
    </source>
</reference>
<name>A4YCD2_SHEPC</name>
<gene>
    <name evidence="1" type="ordered locus">Sputcn32_3909</name>
</gene>